<dbReference type="GO" id="GO:0019843">
    <property type="term" value="F:rRNA binding"/>
    <property type="evidence" value="ECO:0007669"/>
    <property type="project" value="UniProtKB-UniRule"/>
</dbReference>
<dbReference type="OrthoDB" id="9793353at2"/>
<evidence type="ECO:0000256" key="3">
    <source>
        <dbReference type="ARBA" id="ARBA00023274"/>
    </source>
</evidence>
<evidence type="ECO:0000256" key="1">
    <source>
        <dbReference type="ARBA" id="ARBA00006700"/>
    </source>
</evidence>
<comment type="function">
    <text evidence="4">One of the early assembly proteins it binds 23S rRNA. One of the proteins that surrounds the polypeptide exit tunnel on the outside of the ribosome. Forms the main docking site for trigger factor binding to the ribosome.</text>
</comment>
<dbReference type="InterPro" id="IPR012678">
    <property type="entry name" value="Ribosomal_uL23/eL15/eS24_sf"/>
</dbReference>
<comment type="subunit">
    <text evidence="4">Part of the 50S ribosomal subunit. Contacts protein L29, and trigger factor when it is bound to the ribosome.</text>
</comment>
<dbReference type="EMBL" id="FYEK01000054">
    <property type="protein sequence ID" value="SNB71512.1"/>
    <property type="molecule type" value="Genomic_DNA"/>
</dbReference>
<evidence type="ECO:0000313" key="5">
    <source>
        <dbReference type="EMBL" id="SNB71512.1"/>
    </source>
</evidence>
<evidence type="ECO:0000313" key="6">
    <source>
        <dbReference type="Proteomes" id="UP000197025"/>
    </source>
</evidence>
<evidence type="ECO:0000256" key="4">
    <source>
        <dbReference type="HAMAP-Rule" id="MF_01369"/>
    </source>
</evidence>
<evidence type="ECO:0000256" key="2">
    <source>
        <dbReference type="ARBA" id="ARBA00022980"/>
    </source>
</evidence>
<dbReference type="GO" id="GO:0003735">
    <property type="term" value="F:structural constituent of ribosome"/>
    <property type="evidence" value="ECO:0007669"/>
    <property type="project" value="InterPro"/>
</dbReference>
<proteinExistence type="inferred from homology"/>
<keyword evidence="4" id="KW-0699">rRNA-binding</keyword>
<gene>
    <name evidence="4" type="primary">rplW</name>
    <name evidence="5" type="ORF">SAMN02746019_00014500</name>
</gene>
<accession>A0A212RH31</accession>
<name>A0A212RH31_9CHLR</name>
<dbReference type="AlphaFoldDB" id="A0A212RH31"/>
<dbReference type="PANTHER" id="PTHR11620">
    <property type="entry name" value="60S RIBOSOMAL PROTEIN L23A"/>
    <property type="match status" value="1"/>
</dbReference>
<keyword evidence="6" id="KW-1185">Reference proteome</keyword>
<dbReference type="InParanoid" id="A0A212RH31"/>
<dbReference type="Pfam" id="PF00276">
    <property type="entry name" value="Ribosomal_L23"/>
    <property type="match status" value="1"/>
</dbReference>
<dbReference type="GO" id="GO:0005840">
    <property type="term" value="C:ribosome"/>
    <property type="evidence" value="ECO:0007669"/>
    <property type="project" value="UniProtKB-KW"/>
</dbReference>
<keyword evidence="2 4" id="KW-0689">Ribosomal protein</keyword>
<dbReference type="FunCoup" id="A0A212RH31">
    <property type="interactions" value="347"/>
</dbReference>
<dbReference type="Gene3D" id="3.30.70.330">
    <property type="match status" value="1"/>
</dbReference>
<reference evidence="6" key="1">
    <citation type="submission" date="2017-06" db="EMBL/GenBank/DDBJ databases">
        <authorList>
            <person name="Varghese N."/>
            <person name="Submissions S."/>
        </authorList>
    </citation>
    <scope>NUCLEOTIDE SEQUENCE [LARGE SCALE GENOMIC DNA]</scope>
    <source>
        <strain evidence="6">JAD2</strain>
    </source>
</reference>
<protein>
    <recommendedName>
        <fullName evidence="4">Large ribosomal subunit protein uL23</fullName>
    </recommendedName>
</protein>
<dbReference type="Proteomes" id="UP000197025">
    <property type="component" value="Unassembled WGS sequence"/>
</dbReference>
<dbReference type="GO" id="GO:0006412">
    <property type="term" value="P:translation"/>
    <property type="evidence" value="ECO:0007669"/>
    <property type="project" value="UniProtKB-UniRule"/>
</dbReference>
<dbReference type="HAMAP" id="MF_01369_B">
    <property type="entry name" value="Ribosomal_uL23_B"/>
    <property type="match status" value="1"/>
</dbReference>
<dbReference type="GO" id="GO:1990904">
    <property type="term" value="C:ribonucleoprotein complex"/>
    <property type="evidence" value="ECO:0007669"/>
    <property type="project" value="UniProtKB-KW"/>
</dbReference>
<dbReference type="RefSeq" id="WP_088571970.1">
    <property type="nucleotide sequence ID" value="NZ_FYEK01000054.1"/>
</dbReference>
<keyword evidence="3 4" id="KW-0687">Ribonucleoprotein</keyword>
<dbReference type="NCBIfam" id="NF004363">
    <property type="entry name" value="PRK05738.2-4"/>
    <property type="match status" value="1"/>
</dbReference>
<dbReference type="InterPro" id="IPR013025">
    <property type="entry name" value="Ribosomal_uL23-like"/>
</dbReference>
<dbReference type="InterPro" id="IPR012677">
    <property type="entry name" value="Nucleotide-bd_a/b_plait_sf"/>
</dbReference>
<comment type="similarity">
    <text evidence="1 4">Belongs to the universal ribosomal protein uL23 family.</text>
</comment>
<keyword evidence="4" id="KW-0694">RNA-binding</keyword>
<sequence>MDLYEVIKRPVITEKTTRLKEMGQYVFEVDPRANRQQVKQAVEKLFNVRVLAVRIINVPAKRRRDWRARILSSKPKQVVRRPGWKKAIVQVAPGQTIDIFEV</sequence>
<dbReference type="SUPFAM" id="SSF54189">
    <property type="entry name" value="Ribosomal proteins S24e, L23 and L15e"/>
    <property type="match status" value="1"/>
</dbReference>
<organism evidence="5 6">
    <name type="scientific">Thermoflexus hugenholtzii JAD2</name>
    <dbReference type="NCBI Taxonomy" id="877466"/>
    <lineage>
        <taxon>Bacteria</taxon>
        <taxon>Bacillati</taxon>
        <taxon>Chloroflexota</taxon>
        <taxon>Thermoflexia</taxon>
        <taxon>Thermoflexales</taxon>
        <taxon>Thermoflexaceae</taxon>
        <taxon>Thermoflexus</taxon>
    </lineage>
</organism>